<evidence type="ECO:0000259" key="3">
    <source>
        <dbReference type="PROSITE" id="PS51186"/>
    </source>
</evidence>
<feature type="domain" description="N-acetyltransferase" evidence="3">
    <location>
        <begin position="1"/>
        <end position="154"/>
    </location>
</feature>
<dbReference type="Gene3D" id="3.40.630.30">
    <property type="match status" value="1"/>
</dbReference>
<dbReference type="InterPro" id="IPR000182">
    <property type="entry name" value="GNAT_dom"/>
</dbReference>
<dbReference type="RefSeq" id="WP_021859111.1">
    <property type="nucleotide sequence ID" value="NZ_AP023418.1"/>
</dbReference>
<dbReference type="KEGG" id="vcop:MM50RIKEN_07820"/>
<accession>A0A810PY09</accession>
<keyword evidence="2" id="KW-0012">Acyltransferase</keyword>
<proteinExistence type="predicted"/>
<evidence type="ECO:0000256" key="1">
    <source>
        <dbReference type="ARBA" id="ARBA00022679"/>
    </source>
</evidence>
<dbReference type="Pfam" id="PF00583">
    <property type="entry name" value="Acetyltransf_1"/>
    <property type="match status" value="1"/>
</dbReference>
<dbReference type="AlphaFoldDB" id="A0A810PY09"/>
<evidence type="ECO:0000256" key="2">
    <source>
        <dbReference type="ARBA" id="ARBA00023315"/>
    </source>
</evidence>
<protein>
    <recommendedName>
        <fullName evidence="3">N-acetyltransferase domain-containing protein</fullName>
    </recommendedName>
</protein>
<dbReference type="Proteomes" id="UP000681035">
    <property type="component" value="Chromosome"/>
</dbReference>
<dbReference type="CDD" id="cd04301">
    <property type="entry name" value="NAT_SF"/>
    <property type="match status" value="1"/>
</dbReference>
<dbReference type="PANTHER" id="PTHR10545:SF29">
    <property type="entry name" value="GH14572P-RELATED"/>
    <property type="match status" value="1"/>
</dbReference>
<dbReference type="EMBL" id="AP023418">
    <property type="protein sequence ID" value="BCK81019.1"/>
    <property type="molecule type" value="Genomic_DNA"/>
</dbReference>
<dbReference type="PANTHER" id="PTHR10545">
    <property type="entry name" value="DIAMINE N-ACETYLTRANSFERASE"/>
    <property type="match status" value="1"/>
</dbReference>
<name>A0A810PY09_9FIRM</name>
<evidence type="ECO:0000313" key="4">
    <source>
        <dbReference type="EMBL" id="BCK81019.1"/>
    </source>
</evidence>
<dbReference type="GO" id="GO:0008080">
    <property type="term" value="F:N-acetyltransferase activity"/>
    <property type="evidence" value="ECO:0007669"/>
    <property type="project" value="TreeGrafter"/>
</dbReference>
<sequence>MNIREATKNDCVHMDALLTKLIRYEARFDPNLSPEVVIEDNYAGQIAAEGCKAYVAEDHGIIVGYLYGFTYRIPQVLLQPIAIVDALYVEEGYRGKGIAKDLFRKFQEFASGCGAASIELKVMSRNRDALRLYASLGFCETKKYMALPLSQNGSK</sequence>
<keyword evidence="5" id="KW-1185">Reference proteome</keyword>
<gene>
    <name evidence="4" type="ORF">MM50RIKEN_07820</name>
</gene>
<organism evidence="4 5">
    <name type="scientific">Vescimonas coprocola</name>
    <dbReference type="NCBI Taxonomy" id="2714355"/>
    <lineage>
        <taxon>Bacteria</taxon>
        <taxon>Bacillati</taxon>
        <taxon>Bacillota</taxon>
        <taxon>Clostridia</taxon>
        <taxon>Eubacteriales</taxon>
        <taxon>Oscillospiraceae</taxon>
        <taxon>Vescimonas</taxon>
    </lineage>
</organism>
<dbReference type="SUPFAM" id="SSF55729">
    <property type="entry name" value="Acyl-CoA N-acyltransferases (Nat)"/>
    <property type="match status" value="1"/>
</dbReference>
<keyword evidence="1" id="KW-0808">Transferase</keyword>
<evidence type="ECO:0000313" key="5">
    <source>
        <dbReference type="Proteomes" id="UP000681035"/>
    </source>
</evidence>
<dbReference type="InterPro" id="IPR051016">
    <property type="entry name" value="Diverse_Substrate_AcTransf"/>
</dbReference>
<reference evidence="4" key="1">
    <citation type="submission" date="2020-09" db="EMBL/GenBank/DDBJ databases">
        <title>New species isolated from human feces.</title>
        <authorList>
            <person name="Kitahara M."/>
            <person name="Shigeno Y."/>
            <person name="Shime M."/>
            <person name="Matsumoto Y."/>
            <person name="Nakamura S."/>
            <person name="Motooka D."/>
            <person name="Fukuoka S."/>
            <person name="Nishikawa H."/>
            <person name="Benno Y."/>
        </authorList>
    </citation>
    <scope>NUCLEOTIDE SEQUENCE</scope>
    <source>
        <strain evidence="4">MM50</strain>
    </source>
</reference>
<dbReference type="PROSITE" id="PS51186">
    <property type="entry name" value="GNAT"/>
    <property type="match status" value="1"/>
</dbReference>
<dbReference type="InterPro" id="IPR016181">
    <property type="entry name" value="Acyl_CoA_acyltransferase"/>
</dbReference>